<organism evidence="1">
    <name type="scientific">Anguilla anguilla</name>
    <name type="common">European freshwater eel</name>
    <name type="synonym">Muraena anguilla</name>
    <dbReference type="NCBI Taxonomy" id="7936"/>
    <lineage>
        <taxon>Eukaryota</taxon>
        <taxon>Metazoa</taxon>
        <taxon>Chordata</taxon>
        <taxon>Craniata</taxon>
        <taxon>Vertebrata</taxon>
        <taxon>Euteleostomi</taxon>
        <taxon>Actinopterygii</taxon>
        <taxon>Neopterygii</taxon>
        <taxon>Teleostei</taxon>
        <taxon>Anguilliformes</taxon>
        <taxon>Anguillidae</taxon>
        <taxon>Anguilla</taxon>
    </lineage>
</organism>
<evidence type="ECO:0000313" key="1">
    <source>
        <dbReference type="EMBL" id="JAH75280.1"/>
    </source>
</evidence>
<dbReference type="EMBL" id="GBXM01033297">
    <property type="protein sequence ID" value="JAH75280.1"/>
    <property type="molecule type" value="Transcribed_RNA"/>
</dbReference>
<proteinExistence type="predicted"/>
<dbReference type="EMBL" id="GBXM01027659">
    <property type="protein sequence ID" value="JAH80918.1"/>
    <property type="molecule type" value="Transcribed_RNA"/>
</dbReference>
<reference evidence="1" key="1">
    <citation type="submission" date="2014-11" db="EMBL/GenBank/DDBJ databases">
        <authorList>
            <person name="Amaro Gonzalez C."/>
        </authorList>
    </citation>
    <scope>NUCLEOTIDE SEQUENCE</scope>
</reference>
<sequence length="55" mass="6140">MSIPVKDTLLKRFFLFVHHYPECVSSLTSTGSVVSVTFHSTDFIAVSSFPTEKCD</sequence>
<reference evidence="1" key="2">
    <citation type="journal article" date="2015" name="Fish Shellfish Immunol.">
        <title>Early steps in the European eel (Anguilla anguilla)-Vibrio vulnificus interaction in the gills: Role of the RtxA13 toxin.</title>
        <authorList>
            <person name="Callol A."/>
            <person name="Pajuelo D."/>
            <person name="Ebbesson L."/>
            <person name="Teles M."/>
            <person name="MacKenzie S."/>
            <person name="Amaro C."/>
        </authorList>
    </citation>
    <scope>NUCLEOTIDE SEQUENCE</scope>
</reference>
<accession>A0A0E9VCV6</accession>
<name>A0A0E9VCV6_ANGAN</name>
<dbReference type="AlphaFoldDB" id="A0A0E9VCV6"/>
<protein>
    <submittedName>
        <fullName evidence="1">Uncharacterized protein</fullName>
    </submittedName>
</protein>